<keyword evidence="5 6" id="KW-0539">Nucleus</keyword>
<feature type="region of interest" description="Disordered" evidence="7">
    <location>
        <begin position="1"/>
        <end position="23"/>
    </location>
</feature>
<feature type="compositionally biased region" description="Basic and acidic residues" evidence="7">
    <location>
        <begin position="917"/>
        <end position="927"/>
    </location>
</feature>
<dbReference type="InterPro" id="IPR001275">
    <property type="entry name" value="DM_DNA-bd"/>
</dbReference>
<name>A0A1I8FYH3_9PLAT</name>
<evidence type="ECO:0000256" key="7">
    <source>
        <dbReference type="SAM" id="MobiDB-lite"/>
    </source>
</evidence>
<dbReference type="GO" id="GO:0000981">
    <property type="term" value="F:DNA-binding transcription factor activity, RNA polymerase II-specific"/>
    <property type="evidence" value="ECO:0007669"/>
    <property type="project" value="TreeGrafter"/>
</dbReference>
<feature type="region of interest" description="Disordered" evidence="7">
    <location>
        <begin position="837"/>
        <end position="927"/>
    </location>
</feature>
<feature type="compositionally biased region" description="Basic and acidic residues" evidence="7">
    <location>
        <begin position="797"/>
        <end position="811"/>
    </location>
</feature>
<dbReference type="InterPro" id="IPR036407">
    <property type="entry name" value="DM_DNA-bd_sf"/>
</dbReference>
<dbReference type="PANTHER" id="PTHR12322">
    <property type="entry name" value="DOUBLESEX AND MAB-3 RELATED TRANSCRIPTION FACTOR DMRT"/>
    <property type="match status" value="1"/>
</dbReference>
<organism evidence="9 10">
    <name type="scientific">Macrostomum lignano</name>
    <dbReference type="NCBI Taxonomy" id="282301"/>
    <lineage>
        <taxon>Eukaryota</taxon>
        <taxon>Metazoa</taxon>
        <taxon>Spiralia</taxon>
        <taxon>Lophotrochozoa</taxon>
        <taxon>Platyhelminthes</taxon>
        <taxon>Rhabditophora</taxon>
        <taxon>Macrostomorpha</taxon>
        <taxon>Macrostomida</taxon>
        <taxon>Macrostomidae</taxon>
        <taxon>Macrostomum</taxon>
    </lineage>
</organism>
<dbReference type="SMART" id="SM00301">
    <property type="entry name" value="DM"/>
    <property type="match status" value="1"/>
</dbReference>
<proteinExistence type="inferred from homology"/>
<dbReference type="PROSITE" id="PS40000">
    <property type="entry name" value="DM_1"/>
    <property type="match status" value="1"/>
</dbReference>
<dbReference type="Pfam" id="PF00751">
    <property type="entry name" value="DM"/>
    <property type="match status" value="1"/>
</dbReference>
<feature type="region of interest" description="Disordered" evidence="7">
    <location>
        <begin position="336"/>
        <end position="363"/>
    </location>
</feature>
<comment type="subcellular location">
    <subcellularLocation>
        <location evidence="6">Nucleus</location>
    </subcellularLocation>
</comment>
<feature type="compositionally biased region" description="Polar residues" evidence="7">
    <location>
        <begin position="700"/>
        <end position="710"/>
    </location>
</feature>
<dbReference type="Proteomes" id="UP000095280">
    <property type="component" value="Unplaced"/>
</dbReference>
<dbReference type="Gene3D" id="4.10.1040.10">
    <property type="entry name" value="DM DNA-binding domain"/>
    <property type="match status" value="1"/>
</dbReference>
<evidence type="ECO:0000256" key="1">
    <source>
        <dbReference type="ARBA" id="ARBA00006834"/>
    </source>
</evidence>
<evidence type="ECO:0000256" key="6">
    <source>
        <dbReference type="PROSITE-ProRule" id="PRU00070"/>
    </source>
</evidence>
<evidence type="ECO:0000256" key="3">
    <source>
        <dbReference type="ARBA" id="ARBA00022833"/>
    </source>
</evidence>
<sequence>MESSPHGPPPPPSPTSSAAGPAHAAALRAPFMDPALTRSLVKLMQPPIYPVTEKGARKPKCARCRNHGMVSWLKGHKRHCRFKDCACAKCNLIAERQRVMAAQVALKRQQSAEDAVAIGLRSFADGSAPVLSSGPLWGSDCVSEPMDQQAAALTMMQQQLEEADDDDEGDNGQEAGICDGGADEEADAAAASSDGGHENSGASSVEDTKKQSQQNLQHAVSSPTQRQQQQRETGPTDSTRTSEESNCITDKVEEEIEPPTSSSQPPLPQPKPPQEHQASGSGRRTSAGKPGRLSSLQILERLFPSQRRQALELALQNYSGDAVKAIEHFLAADPASASRLRPGQQQQPPQQQRQPTPPPLLTPSSAIASLAAISRQSTAFNSPLLSSAGFPHHPTPHFPHHLLLPPPPPHSQPPPPPPPPPPSQQHRERLTSSFSRGAQPVCRRCDHRRPALEVLLAADSGAWGARGASRLHQAAGQRLRQAGQQVVLQSASSRRLLRRPVVGQSLTWSGPLASMDKQVRASCRPAGTGMNSDRQSASCCRQASDSPGSLACQCDRRHRKPISATHLTHLKGDQLSLIRQMRLQQRQALSAQPVFETRRQAQLRFIERGRQKGPRIGALGQRVSRQNRRPEIVGFVRPLDDLEAGGFACQRLAVVDAVVVVFVIWREQAGVVGAAARHSASSSTCRPRGPAPVPPRLADSPSSSRRQQLSCGPLKKAHLQFRLRPLDKRDVREKLTKASLNGQVGPDEHRAASVTSTRWVGEFGGVAAEAQTLFHSPESTDSDLRKFLTQPTRHQRHEQLAERQADPDVRIRQQSPEQQPGWLIRVQQSGSEPAAVIQPGQLGQQPPPADGETADQQRRPPAPPSRQNLQPAGPANDVRAVRVQQQIGRPEDRPVESQRHRQRQRAGIGVHNAHSRVANENKYETVA</sequence>
<evidence type="ECO:0000259" key="8">
    <source>
        <dbReference type="PROSITE" id="PS50809"/>
    </source>
</evidence>
<feature type="compositionally biased region" description="Pro residues" evidence="7">
    <location>
        <begin position="1"/>
        <end position="14"/>
    </location>
</feature>
<feature type="compositionally biased region" description="Low complexity" evidence="7">
    <location>
        <begin position="338"/>
        <end position="354"/>
    </location>
</feature>
<feature type="compositionally biased region" description="Polar residues" evidence="7">
    <location>
        <begin position="200"/>
        <end position="248"/>
    </location>
</feature>
<keyword evidence="4 6" id="KW-0238">DNA-binding</keyword>
<protein>
    <submittedName>
        <fullName evidence="10">DM domain-containing protein</fullName>
    </submittedName>
</protein>
<keyword evidence="3 6" id="KW-0862">Zinc</keyword>
<dbReference type="InterPro" id="IPR026607">
    <property type="entry name" value="DMRT"/>
</dbReference>
<feature type="domain" description="DM" evidence="8">
    <location>
        <begin position="61"/>
        <end position="108"/>
    </location>
</feature>
<dbReference type="PROSITE" id="PS50809">
    <property type="entry name" value="DM_2"/>
    <property type="match status" value="1"/>
</dbReference>
<dbReference type="GO" id="GO:0000978">
    <property type="term" value="F:RNA polymerase II cis-regulatory region sequence-specific DNA binding"/>
    <property type="evidence" value="ECO:0007669"/>
    <property type="project" value="TreeGrafter"/>
</dbReference>
<keyword evidence="9" id="KW-1185">Reference proteome</keyword>
<evidence type="ECO:0000256" key="2">
    <source>
        <dbReference type="ARBA" id="ARBA00022723"/>
    </source>
</evidence>
<feature type="compositionally biased region" description="Basic and acidic residues" evidence="7">
    <location>
        <begin position="889"/>
        <end position="899"/>
    </location>
</feature>
<feature type="region of interest" description="Disordered" evidence="7">
    <location>
        <begin position="161"/>
        <end position="292"/>
    </location>
</feature>
<feature type="compositionally biased region" description="Acidic residues" evidence="7">
    <location>
        <begin position="161"/>
        <end position="171"/>
    </location>
</feature>
<dbReference type="GO" id="GO:0046872">
    <property type="term" value="F:metal ion binding"/>
    <property type="evidence" value="ECO:0007669"/>
    <property type="project" value="UniProtKB-KW"/>
</dbReference>
<feature type="region of interest" description="Disordered" evidence="7">
    <location>
        <begin position="676"/>
        <end position="711"/>
    </location>
</feature>
<feature type="region of interest" description="Disordered" evidence="7">
    <location>
        <begin position="391"/>
        <end position="442"/>
    </location>
</feature>
<dbReference type="AlphaFoldDB" id="A0A1I8FYH3"/>
<evidence type="ECO:0000256" key="5">
    <source>
        <dbReference type="ARBA" id="ARBA00023242"/>
    </source>
</evidence>
<dbReference type="InterPro" id="IPR005173">
    <property type="entry name" value="DMA"/>
</dbReference>
<dbReference type="SUPFAM" id="SSF82927">
    <property type="entry name" value="Cysteine-rich DNA binding domain, (DM domain)"/>
    <property type="match status" value="1"/>
</dbReference>
<dbReference type="PANTHER" id="PTHR12322:SF118">
    <property type="entry name" value="DM DOMAIN-CONTAINING PROTEIN"/>
    <property type="match status" value="1"/>
</dbReference>
<evidence type="ECO:0000256" key="4">
    <source>
        <dbReference type="ARBA" id="ARBA00023125"/>
    </source>
</evidence>
<feature type="DNA-binding region" description="DM" evidence="6">
    <location>
        <begin position="61"/>
        <end position="108"/>
    </location>
</feature>
<dbReference type="FunFam" id="4.10.1040.10:FF:000001">
    <property type="entry name" value="doublesex- and mab-3-related transcription factor 1"/>
    <property type="match status" value="1"/>
</dbReference>
<dbReference type="WBParaSite" id="maker-uti_cns_0000356-snap-gene-0.3-mRNA-1">
    <property type="protein sequence ID" value="maker-uti_cns_0000356-snap-gene-0.3-mRNA-1"/>
    <property type="gene ID" value="maker-uti_cns_0000356-snap-gene-0.3"/>
</dbReference>
<evidence type="ECO:0000313" key="9">
    <source>
        <dbReference type="Proteomes" id="UP000095280"/>
    </source>
</evidence>
<accession>A0A1I8FYH3</accession>
<feature type="compositionally biased region" description="Pro residues" evidence="7">
    <location>
        <begin position="404"/>
        <end position="423"/>
    </location>
</feature>
<keyword evidence="2 6" id="KW-0479">Metal-binding</keyword>
<evidence type="ECO:0000313" key="10">
    <source>
        <dbReference type="WBParaSite" id="maker-uti_cns_0000356-snap-gene-0.3-mRNA-1"/>
    </source>
</evidence>
<dbReference type="Pfam" id="PF03474">
    <property type="entry name" value="DMA"/>
    <property type="match status" value="1"/>
</dbReference>
<dbReference type="GO" id="GO:0007548">
    <property type="term" value="P:sex differentiation"/>
    <property type="evidence" value="ECO:0007669"/>
    <property type="project" value="TreeGrafter"/>
</dbReference>
<comment type="similarity">
    <text evidence="1">Belongs to the DMRT family.</text>
</comment>
<reference evidence="10" key="1">
    <citation type="submission" date="2016-11" db="UniProtKB">
        <authorList>
            <consortium name="WormBaseParasite"/>
        </authorList>
    </citation>
    <scope>IDENTIFICATION</scope>
</reference>
<feature type="region of interest" description="Disordered" evidence="7">
    <location>
        <begin position="790"/>
        <end position="820"/>
    </location>
</feature>
<dbReference type="GO" id="GO:0005634">
    <property type="term" value="C:nucleus"/>
    <property type="evidence" value="ECO:0007669"/>
    <property type="project" value="UniProtKB-SubCell"/>
</dbReference>